<dbReference type="EMBL" id="JADQTO010000020">
    <property type="protein sequence ID" value="MBG0566461.1"/>
    <property type="molecule type" value="Genomic_DNA"/>
</dbReference>
<name>A0A931G2V8_9ACTN</name>
<dbReference type="PRINTS" id="PR00332">
    <property type="entry name" value="HISTRIAD"/>
</dbReference>
<feature type="short sequence motif" description="Histidine triad motif" evidence="2 3">
    <location>
        <begin position="106"/>
        <end position="110"/>
    </location>
</feature>
<dbReference type="PANTHER" id="PTHR46648">
    <property type="entry name" value="HIT FAMILY PROTEIN 1"/>
    <property type="match status" value="1"/>
</dbReference>
<dbReference type="RefSeq" id="WP_196418238.1">
    <property type="nucleotide sequence ID" value="NZ_JADQTO010000020.1"/>
</dbReference>
<evidence type="ECO:0000313" key="6">
    <source>
        <dbReference type="Proteomes" id="UP000598146"/>
    </source>
</evidence>
<evidence type="ECO:0000313" key="5">
    <source>
        <dbReference type="EMBL" id="MBG0566461.1"/>
    </source>
</evidence>
<dbReference type="Proteomes" id="UP000598146">
    <property type="component" value="Unassembled WGS sequence"/>
</dbReference>
<dbReference type="PANTHER" id="PTHR46648:SF1">
    <property type="entry name" value="ADENOSINE 5'-MONOPHOSPHORAMIDASE HNT1"/>
    <property type="match status" value="1"/>
</dbReference>
<evidence type="ECO:0000259" key="4">
    <source>
        <dbReference type="PROSITE" id="PS51084"/>
    </source>
</evidence>
<dbReference type="InterPro" id="IPR001310">
    <property type="entry name" value="Histidine_triad_HIT"/>
</dbReference>
<dbReference type="InterPro" id="IPR011146">
    <property type="entry name" value="HIT-like"/>
</dbReference>
<dbReference type="PROSITE" id="PS51084">
    <property type="entry name" value="HIT_2"/>
    <property type="match status" value="1"/>
</dbReference>
<dbReference type="Gene3D" id="3.30.428.10">
    <property type="entry name" value="HIT-like"/>
    <property type="match status" value="1"/>
</dbReference>
<keyword evidence="6" id="KW-1185">Reference proteome</keyword>
<protein>
    <submittedName>
        <fullName evidence="5">HIT family protein</fullName>
    </submittedName>
</protein>
<reference evidence="5" key="1">
    <citation type="submission" date="2020-11" db="EMBL/GenBank/DDBJ databases">
        <title>Isolation and identification of active actinomycetes.</title>
        <authorList>
            <person name="Sun X."/>
        </authorList>
    </citation>
    <scope>NUCLEOTIDE SEQUENCE</scope>
    <source>
        <strain evidence="5">NEAU-A11</strain>
    </source>
</reference>
<feature type="domain" description="HIT" evidence="4">
    <location>
        <begin position="13"/>
        <end position="121"/>
    </location>
</feature>
<sequence>MTRNARSATQGCVFCAIVARQAEASVVYEDETAVAFMDLNPVTPGHLLVVPRDHAVGLEDLDGATSAHVWSVGHDMARALRRSTMGCEGINVLLCDGEVAFQTVFHFHLHVIPRYTGDGWILKAESPERARSLLDSDAQAIKDAIASTD</sequence>
<dbReference type="InterPro" id="IPR036265">
    <property type="entry name" value="HIT-like_sf"/>
</dbReference>
<proteinExistence type="predicted"/>
<dbReference type="Pfam" id="PF01230">
    <property type="entry name" value="HIT"/>
    <property type="match status" value="1"/>
</dbReference>
<evidence type="ECO:0000256" key="3">
    <source>
        <dbReference type="PROSITE-ProRule" id="PRU00464"/>
    </source>
</evidence>
<dbReference type="GO" id="GO:0003824">
    <property type="term" value="F:catalytic activity"/>
    <property type="evidence" value="ECO:0007669"/>
    <property type="project" value="InterPro"/>
</dbReference>
<dbReference type="AlphaFoldDB" id="A0A931G2V8"/>
<comment type="caution">
    <text evidence="5">The sequence shown here is derived from an EMBL/GenBank/DDBJ whole genome shotgun (WGS) entry which is preliminary data.</text>
</comment>
<evidence type="ECO:0000256" key="2">
    <source>
        <dbReference type="PIRSR" id="PIRSR601310-3"/>
    </source>
</evidence>
<evidence type="ECO:0000256" key="1">
    <source>
        <dbReference type="PIRSR" id="PIRSR601310-1"/>
    </source>
</evidence>
<dbReference type="GO" id="GO:0009117">
    <property type="term" value="P:nucleotide metabolic process"/>
    <property type="evidence" value="ECO:0007669"/>
    <property type="project" value="TreeGrafter"/>
</dbReference>
<gene>
    <name evidence="5" type="ORF">I4J89_33950</name>
</gene>
<accession>A0A931G2V8</accession>
<organism evidence="5 6">
    <name type="scientific">Actinoplanes aureus</name>
    <dbReference type="NCBI Taxonomy" id="2792083"/>
    <lineage>
        <taxon>Bacteria</taxon>
        <taxon>Bacillati</taxon>
        <taxon>Actinomycetota</taxon>
        <taxon>Actinomycetes</taxon>
        <taxon>Micromonosporales</taxon>
        <taxon>Micromonosporaceae</taxon>
        <taxon>Actinoplanes</taxon>
    </lineage>
</organism>
<dbReference type="SUPFAM" id="SSF54197">
    <property type="entry name" value="HIT-like"/>
    <property type="match status" value="1"/>
</dbReference>
<feature type="active site" description="Tele-AMP-histidine intermediate" evidence="1">
    <location>
        <position position="108"/>
    </location>
</feature>